<dbReference type="Pfam" id="PF00392">
    <property type="entry name" value="GntR"/>
    <property type="match status" value="1"/>
</dbReference>
<keyword evidence="1" id="KW-0805">Transcription regulation</keyword>
<keyword evidence="3" id="KW-0804">Transcription</keyword>
<reference evidence="6" key="1">
    <citation type="journal article" date="2019" name="Int. J. Syst. Evol. Microbiol.">
        <title>The Global Catalogue of Microorganisms (GCM) 10K type strain sequencing project: providing services to taxonomists for standard genome sequencing and annotation.</title>
        <authorList>
            <consortium name="The Broad Institute Genomics Platform"/>
            <consortium name="The Broad Institute Genome Sequencing Center for Infectious Disease"/>
            <person name="Wu L."/>
            <person name="Ma J."/>
        </authorList>
    </citation>
    <scope>NUCLEOTIDE SEQUENCE [LARGE SCALE GENOMIC DNA]</scope>
    <source>
        <strain evidence="6">JCM 18423</strain>
    </source>
</reference>
<name>A0ABP9M578_9BURK</name>
<dbReference type="InterPro" id="IPR036388">
    <property type="entry name" value="WH-like_DNA-bd_sf"/>
</dbReference>
<evidence type="ECO:0000259" key="4">
    <source>
        <dbReference type="PROSITE" id="PS50949"/>
    </source>
</evidence>
<dbReference type="InterPro" id="IPR008920">
    <property type="entry name" value="TF_FadR/GntR_C"/>
</dbReference>
<dbReference type="SUPFAM" id="SSF46785">
    <property type="entry name" value="Winged helix' DNA-binding domain"/>
    <property type="match status" value="1"/>
</dbReference>
<accession>A0ABP9M578</accession>
<gene>
    <name evidence="5" type="ORF">GCM10023337_10470</name>
</gene>
<feature type="domain" description="HTH gntR-type" evidence="4">
    <location>
        <begin position="10"/>
        <end position="77"/>
    </location>
</feature>
<dbReference type="CDD" id="cd07377">
    <property type="entry name" value="WHTH_GntR"/>
    <property type="match status" value="1"/>
</dbReference>
<dbReference type="InterPro" id="IPR036390">
    <property type="entry name" value="WH_DNA-bd_sf"/>
</dbReference>
<keyword evidence="6" id="KW-1185">Reference proteome</keyword>
<dbReference type="PANTHER" id="PTHR43537">
    <property type="entry name" value="TRANSCRIPTIONAL REGULATOR, GNTR FAMILY"/>
    <property type="match status" value="1"/>
</dbReference>
<dbReference type="Gene3D" id="1.20.120.530">
    <property type="entry name" value="GntR ligand-binding domain-like"/>
    <property type="match status" value="1"/>
</dbReference>
<dbReference type="Gene3D" id="1.10.10.10">
    <property type="entry name" value="Winged helix-like DNA-binding domain superfamily/Winged helix DNA-binding domain"/>
    <property type="match status" value="1"/>
</dbReference>
<dbReference type="PRINTS" id="PR00035">
    <property type="entry name" value="HTHGNTR"/>
</dbReference>
<evidence type="ECO:0000256" key="2">
    <source>
        <dbReference type="ARBA" id="ARBA00023125"/>
    </source>
</evidence>
<dbReference type="SMART" id="SM00895">
    <property type="entry name" value="FCD"/>
    <property type="match status" value="1"/>
</dbReference>
<keyword evidence="2" id="KW-0238">DNA-binding</keyword>
<dbReference type="PROSITE" id="PS50949">
    <property type="entry name" value="HTH_GNTR"/>
    <property type="match status" value="1"/>
</dbReference>
<dbReference type="Pfam" id="PF07729">
    <property type="entry name" value="FCD"/>
    <property type="match status" value="1"/>
</dbReference>
<evidence type="ECO:0000313" key="5">
    <source>
        <dbReference type="EMBL" id="GAA5088630.1"/>
    </source>
</evidence>
<evidence type="ECO:0000256" key="1">
    <source>
        <dbReference type="ARBA" id="ARBA00023015"/>
    </source>
</evidence>
<dbReference type="EMBL" id="BAABKD010000008">
    <property type="protein sequence ID" value="GAA5088630.1"/>
    <property type="molecule type" value="Genomic_DNA"/>
</dbReference>
<comment type="caution">
    <text evidence="5">The sequence shown here is derived from an EMBL/GenBank/DDBJ whole genome shotgun (WGS) entry which is preliminary data.</text>
</comment>
<dbReference type="Proteomes" id="UP001500227">
    <property type="component" value="Unassembled WGS sequence"/>
</dbReference>
<organism evidence="5 6">
    <name type="scientific">Paenalcaligenes hermetiae</name>
    <dbReference type="NCBI Taxonomy" id="1157987"/>
    <lineage>
        <taxon>Bacteria</taxon>
        <taxon>Pseudomonadati</taxon>
        <taxon>Pseudomonadota</taxon>
        <taxon>Betaproteobacteria</taxon>
        <taxon>Burkholderiales</taxon>
        <taxon>Alcaligenaceae</taxon>
        <taxon>Paenalcaligenes</taxon>
    </lineage>
</organism>
<evidence type="ECO:0000256" key="3">
    <source>
        <dbReference type="ARBA" id="ARBA00023163"/>
    </source>
</evidence>
<evidence type="ECO:0000313" key="6">
    <source>
        <dbReference type="Proteomes" id="UP001500227"/>
    </source>
</evidence>
<dbReference type="InterPro" id="IPR011711">
    <property type="entry name" value="GntR_C"/>
</dbReference>
<dbReference type="SMART" id="SM00345">
    <property type="entry name" value="HTH_GNTR"/>
    <property type="match status" value="1"/>
</dbReference>
<protein>
    <submittedName>
        <fullName evidence="5">GntR family transcriptional regulator</fullName>
    </submittedName>
</protein>
<dbReference type="InterPro" id="IPR000524">
    <property type="entry name" value="Tscrpt_reg_HTH_GntR"/>
</dbReference>
<dbReference type="RefSeq" id="WP_300646687.1">
    <property type="nucleotide sequence ID" value="NZ_BAABKD010000008.1"/>
</dbReference>
<dbReference type="PANTHER" id="PTHR43537:SF49">
    <property type="entry name" value="TRANSCRIPTIONAL REGULATORY PROTEIN"/>
    <property type="match status" value="1"/>
</dbReference>
<dbReference type="SUPFAM" id="SSF48008">
    <property type="entry name" value="GntR ligand-binding domain-like"/>
    <property type="match status" value="1"/>
</dbReference>
<sequence>MLTKHDNRHGASSQQIVDNLYKNILCGALKPGERLAEVALAEQFKVSRGPVREALRHLASMGLVTVTPNVGASVRVITQNEARDLYEFRTALESEAAFLAAQRIDDLGKERIARLVAAHADTMSLHPVGAYAPQHGDSDFHSLVAHLSGNALLIKALTQELYPQLVLLRRQHQNVQGRGQVALVEHQRITEAIQTGDAELAALLMRRHLQFSWQALVSQL</sequence>
<proteinExistence type="predicted"/>